<accession>A0ABQ6MXK1</accession>
<keyword evidence="2" id="KW-1185">Reference proteome</keyword>
<evidence type="ECO:0000313" key="2">
    <source>
        <dbReference type="Proteomes" id="UP001165060"/>
    </source>
</evidence>
<dbReference type="EMBL" id="BRYB01004653">
    <property type="protein sequence ID" value="GMI34708.1"/>
    <property type="molecule type" value="Genomic_DNA"/>
</dbReference>
<evidence type="ECO:0000313" key="1">
    <source>
        <dbReference type="EMBL" id="GMI34708.1"/>
    </source>
</evidence>
<comment type="caution">
    <text evidence="1">The sequence shown here is derived from an EMBL/GenBank/DDBJ whole genome shotgun (WGS) entry which is preliminary data.</text>
</comment>
<protein>
    <submittedName>
        <fullName evidence="1">Uncharacterized protein</fullName>
    </submittedName>
</protein>
<dbReference type="Proteomes" id="UP001165060">
    <property type="component" value="Unassembled WGS sequence"/>
</dbReference>
<name>A0ABQ6MXK1_9STRA</name>
<feature type="non-terminal residue" evidence="1">
    <location>
        <position position="1"/>
    </location>
</feature>
<sequence length="79" mass="8815">LQNIIRSMMFPDPAQRPSAASLLSRRQLMSESERQLQIQKNTVTHLNAVLNNRGGVGEGAAMGVDRQVTRLKRAQTWQG</sequence>
<organism evidence="1 2">
    <name type="scientific">Tetraparma gracilis</name>
    <dbReference type="NCBI Taxonomy" id="2962635"/>
    <lineage>
        <taxon>Eukaryota</taxon>
        <taxon>Sar</taxon>
        <taxon>Stramenopiles</taxon>
        <taxon>Ochrophyta</taxon>
        <taxon>Bolidophyceae</taxon>
        <taxon>Parmales</taxon>
        <taxon>Triparmaceae</taxon>
        <taxon>Tetraparma</taxon>
    </lineage>
</organism>
<reference evidence="1 2" key="1">
    <citation type="journal article" date="2023" name="Commun. Biol.">
        <title>Genome analysis of Parmales, the sister group of diatoms, reveals the evolutionary specialization of diatoms from phago-mixotrophs to photoautotrophs.</title>
        <authorList>
            <person name="Ban H."/>
            <person name="Sato S."/>
            <person name="Yoshikawa S."/>
            <person name="Yamada K."/>
            <person name="Nakamura Y."/>
            <person name="Ichinomiya M."/>
            <person name="Sato N."/>
            <person name="Blanc-Mathieu R."/>
            <person name="Endo H."/>
            <person name="Kuwata A."/>
            <person name="Ogata H."/>
        </authorList>
    </citation>
    <scope>NUCLEOTIDE SEQUENCE [LARGE SCALE GENOMIC DNA]</scope>
</reference>
<proteinExistence type="predicted"/>
<gene>
    <name evidence="1" type="ORF">TeGR_g9562</name>
</gene>